<dbReference type="Proteomes" id="UP001476247">
    <property type="component" value="Unassembled WGS sequence"/>
</dbReference>
<feature type="compositionally biased region" description="Polar residues" evidence="1">
    <location>
        <begin position="166"/>
        <end position="186"/>
    </location>
</feature>
<evidence type="ECO:0000313" key="3">
    <source>
        <dbReference type="Proteomes" id="UP001476247"/>
    </source>
</evidence>
<dbReference type="EMBL" id="BAABUJ010000053">
    <property type="protein sequence ID" value="GAA5805933.1"/>
    <property type="molecule type" value="Genomic_DNA"/>
</dbReference>
<keyword evidence="3" id="KW-1185">Reference proteome</keyword>
<protein>
    <submittedName>
        <fullName evidence="2">Uncharacterized protein</fullName>
    </submittedName>
</protein>
<gene>
    <name evidence="2" type="ORF">HPULCUR_011459</name>
</gene>
<evidence type="ECO:0000313" key="2">
    <source>
        <dbReference type="EMBL" id="GAA5805933.1"/>
    </source>
</evidence>
<feature type="compositionally biased region" description="Low complexity" evidence="1">
    <location>
        <begin position="147"/>
        <end position="165"/>
    </location>
</feature>
<organism evidence="2 3">
    <name type="scientific">Helicostylum pulchrum</name>
    <dbReference type="NCBI Taxonomy" id="562976"/>
    <lineage>
        <taxon>Eukaryota</taxon>
        <taxon>Fungi</taxon>
        <taxon>Fungi incertae sedis</taxon>
        <taxon>Mucoromycota</taxon>
        <taxon>Mucoromycotina</taxon>
        <taxon>Mucoromycetes</taxon>
        <taxon>Mucorales</taxon>
        <taxon>Mucorineae</taxon>
        <taxon>Mucoraceae</taxon>
        <taxon>Helicostylum</taxon>
    </lineage>
</organism>
<accession>A0ABP9YG52</accession>
<feature type="region of interest" description="Disordered" evidence="1">
    <location>
        <begin position="142"/>
        <end position="198"/>
    </location>
</feature>
<sequence>MTTIPKFPSEADKEYYLTGPVSTFADMNSMIDGLPEDVLLTEDPQNVYNDIKTALFTLVNLDGTIVLPVNIKKFIRKVYGHFSRRKTKAKFLKAFNNEVEANQSRVNARKVAQERNNTYLQAQLLGVTFTRQGLDEFEQEYTNNINPHSPQASTSHHSSQASTTPDSPDTTNHHSPQASTSQNSSPKPMKKPKIQKVDREAIGDFCDIAMEFLVNSNNYKNEEAVEDYKRYVEDRD</sequence>
<evidence type="ECO:0000256" key="1">
    <source>
        <dbReference type="SAM" id="MobiDB-lite"/>
    </source>
</evidence>
<proteinExistence type="predicted"/>
<comment type="caution">
    <text evidence="2">The sequence shown here is derived from an EMBL/GenBank/DDBJ whole genome shotgun (WGS) entry which is preliminary data.</text>
</comment>
<reference evidence="2 3" key="1">
    <citation type="submission" date="2024-04" db="EMBL/GenBank/DDBJ databases">
        <title>genome sequences of Mucor flavus KT1a and Helicostylum pulchrum KT1b strains isolation_sourced from the surface of a dry-aged beef.</title>
        <authorList>
            <person name="Toyotome T."/>
            <person name="Hosono M."/>
            <person name="Torimaru M."/>
            <person name="Fukuda K."/>
            <person name="Mikami N."/>
        </authorList>
    </citation>
    <scope>NUCLEOTIDE SEQUENCE [LARGE SCALE GENOMIC DNA]</scope>
    <source>
        <strain evidence="2 3">KT1b</strain>
    </source>
</reference>
<name>A0ABP9YG52_9FUNG</name>